<dbReference type="AlphaFoldDB" id="A0A5P8VWZ1"/>
<dbReference type="Proteomes" id="UP000326678">
    <property type="component" value="Chromosome Gxm1"/>
</dbReference>
<proteinExistence type="predicted"/>
<evidence type="ECO:0000313" key="2">
    <source>
        <dbReference type="Proteomes" id="UP000326678"/>
    </source>
</evidence>
<name>A0A5P8VWZ1_9NOSO</name>
<dbReference type="EMBL" id="CP045226">
    <property type="protein sequence ID" value="QFS44887.1"/>
    <property type="molecule type" value="Genomic_DNA"/>
</dbReference>
<evidence type="ECO:0000313" key="1">
    <source>
        <dbReference type="EMBL" id="QFS44887.1"/>
    </source>
</evidence>
<accession>A0A5P8VWZ1</accession>
<dbReference type="KEGG" id="nsh:GXM_02362"/>
<sequence length="45" mass="5432">MQMSDRTRHRFRFILQYSSDKTKTLVETAIYRVSKTHNFVQLALN</sequence>
<organism evidence="1 2">
    <name type="scientific">Nostoc sphaeroides CCNUC1</name>
    <dbReference type="NCBI Taxonomy" id="2653204"/>
    <lineage>
        <taxon>Bacteria</taxon>
        <taxon>Bacillati</taxon>
        <taxon>Cyanobacteriota</taxon>
        <taxon>Cyanophyceae</taxon>
        <taxon>Nostocales</taxon>
        <taxon>Nostocaceae</taxon>
        <taxon>Nostoc</taxon>
    </lineage>
</organism>
<reference evidence="1 2" key="1">
    <citation type="submission" date="2019-10" db="EMBL/GenBank/DDBJ databases">
        <title>Genomic and transcriptomic insights into the perfect genentic adaptation of a filamentous nitrogen-fixing cyanobacterium to rice fields.</title>
        <authorList>
            <person name="Chen Z."/>
        </authorList>
    </citation>
    <scope>NUCLEOTIDE SEQUENCE [LARGE SCALE GENOMIC DNA]</scope>
    <source>
        <strain evidence="1">CCNUC1</strain>
    </source>
</reference>
<keyword evidence="2" id="KW-1185">Reference proteome</keyword>
<protein>
    <submittedName>
        <fullName evidence="1">Uncharacterized protein</fullName>
    </submittedName>
</protein>
<gene>
    <name evidence="1" type="ORF">GXM_02362</name>
</gene>